<feature type="repeat" description="TPR" evidence="3">
    <location>
        <begin position="515"/>
        <end position="548"/>
    </location>
</feature>
<protein>
    <recommendedName>
        <fullName evidence="6">ZZ-type domain-containing protein</fullName>
    </recommendedName>
</protein>
<dbReference type="SMART" id="SM00028">
    <property type="entry name" value="TPR"/>
    <property type="match status" value="5"/>
</dbReference>
<sequence length="721" mass="82519">MEDGYTDSQEIAKPLGLSLTYFKRFIEIHGGRTAFEGLSTGAVCSQFLLPYTATTKLSLVEHVRQLPDGHLYAKPATWFVSHAWSYLFLDVVDALTDFFQENDLDESLAVWFCTFCNNQHAIQDQIYDFEHWFGIFRSSLRAIGNVVMVMSPWNDPVTLKRTWCVFEVYASVVENARFEIAMGRSQKASLIQDIQVRGAFHEMLSTIKSDKSETTVPSDRDGIFRLIRDEVGFVELDRMVFDVMEKWMFRSIDHEIDAAPTTEIQADWIMVKGNLLQDKGEYAQAKDAFQTAYEIYRRDFGEDCPDTWKALAELARSKLTLDHPLDEIEVILEEVLRHDIRLLSKDHEDTLASMNNLGGTYSRQGKFDIALPLLMECYERRRHVLGEEHQSVRNTMAEISIVLDNQNRLDDSLEWSLRCFELQTRVCGADHPDTGRMQNNLAMSYLLLGNFTSALPHLKAAHEALRRSLGPAHLITLMTQANLGNACRLVGDYTTAEEILLDSLEHDLSSQVVKTRCLTNMGLLWLSTCQYDKAMACYKEALDITAAAYGRKHPSYARSLPPMFTIKMKMGCFEHLEEIAAFEMELVDTQWTQDSWKDSMACHGCRREIHGKLFACSQCPPHALRFCHACIDLNKPASYCKHGADAIESTKPPQRYLHEQRLHIMAKNSNWVEYEQQYAIYRAYCDDKQVAESERLAKLDMGGTTMDGHLNGRCCETCWFL</sequence>
<evidence type="ECO:0008006" key="6">
    <source>
        <dbReference type="Google" id="ProtNLM"/>
    </source>
</evidence>
<evidence type="ECO:0000313" key="4">
    <source>
        <dbReference type="EMBL" id="KAF0727718.1"/>
    </source>
</evidence>
<dbReference type="Pfam" id="PF13374">
    <property type="entry name" value="TPR_10"/>
    <property type="match status" value="3"/>
</dbReference>
<evidence type="ECO:0000256" key="1">
    <source>
        <dbReference type="ARBA" id="ARBA00022737"/>
    </source>
</evidence>
<evidence type="ECO:0000256" key="2">
    <source>
        <dbReference type="ARBA" id="ARBA00022803"/>
    </source>
</evidence>
<dbReference type="Gene3D" id="1.25.40.10">
    <property type="entry name" value="Tetratricopeptide repeat domain"/>
    <property type="match status" value="2"/>
</dbReference>
<dbReference type="Pfam" id="PF13424">
    <property type="entry name" value="TPR_12"/>
    <property type="match status" value="1"/>
</dbReference>
<dbReference type="InterPro" id="IPR019734">
    <property type="entry name" value="TPR_rpt"/>
</dbReference>
<reference evidence="4 5" key="1">
    <citation type="submission" date="2019-07" db="EMBL/GenBank/DDBJ databases">
        <title>Genomics analysis of Aphanomyces spp. identifies a new class of oomycete effector associated with host adaptation.</title>
        <authorList>
            <person name="Gaulin E."/>
        </authorList>
    </citation>
    <scope>NUCLEOTIDE SEQUENCE [LARGE SCALE GENOMIC DNA]</scope>
    <source>
        <strain evidence="4 5">ATCC 201684</strain>
    </source>
</reference>
<dbReference type="PROSITE" id="PS50005">
    <property type="entry name" value="TPR"/>
    <property type="match status" value="1"/>
</dbReference>
<comment type="caution">
    <text evidence="4">The sequence shown here is derived from an EMBL/GenBank/DDBJ whole genome shotgun (WGS) entry which is preliminary data.</text>
</comment>
<proteinExistence type="predicted"/>
<dbReference type="AlphaFoldDB" id="A0A6G0WKF7"/>
<dbReference type="PANTHER" id="PTHR45641">
    <property type="entry name" value="TETRATRICOPEPTIDE REPEAT PROTEIN (AFU_ORTHOLOGUE AFUA_6G03870)"/>
    <property type="match status" value="1"/>
</dbReference>
<gene>
    <name evidence="4" type="ORF">Ae201684_014342</name>
</gene>
<organism evidence="4 5">
    <name type="scientific">Aphanomyces euteiches</name>
    <dbReference type="NCBI Taxonomy" id="100861"/>
    <lineage>
        <taxon>Eukaryota</taxon>
        <taxon>Sar</taxon>
        <taxon>Stramenopiles</taxon>
        <taxon>Oomycota</taxon>
        <taxon>Saprolegniomycetes</taxon>
        <taxon>Saprolegniales</taxon>
        <taxon>Verrucalvaceae</taxon>
        <taxon>Aphanomyces</taxon>
    </lineage>
</organism>
<keyword evidence="2 3" id="KW-0802">TPR repeat</keyword>
<keyword evidence="1" id="KW-0677">Repeat</keyword>
<dbReference type="Pfam" id="PF13181">
    <property type="entry name" value="TPR_8"/>
    <property type="match status" value="1"/>
</dbReference>
<dbReference type="EMBL" id="VJMJ01000191">
    <property type="protein sequence ID" value="KAF0727718.1"/>
    <property type="molecule type" value="Genomic_DNA"/>
</dbReference>
<dbReference type="PANTHER" id="PTHR45641:SF19">
    <property type="entry name" value="NEPHROCYSTIN-3"/>
    <property type="match status" value="1"/>
</dbReference>
<dbReference type="Proteomes" id="UP000481153">
    <property type="component" value="Unassembled WGS sequence"/>
</dbReference>
<dbReference type="VEuPathDB" id="FungiDB:AeMF1_002793"/>
<evidence type="ECO:0000313" key="5">
    <source>
        <dbReference type="Proteomes" id="UP000481153"/>
    </source>
</evidence>
<evidence type="ECO:0000256" key="3">
    <source>
        <dbReference type="PROSITE-ProRule" id="PRU00339"/>
    </source>
</evidence>
<keyword evidence="5" id="KW-1185">Reference proteome</keyword>
<dbReference type="InterPro" id="IPR011990">
    <property type="entry name" value="TPR-like_helical_dom_sf"/>
</dbReference>
<name>A0A6G0WKF7_9STRA</name>
<accession>A0A6G0WKF7</accession>
<dbReference type="SUPFAM" id="SSF48452">
    <property type="entry name" value="TPR-like"/>
    <property type="match status" value="2"/>
</dbReference>